<organism evidence="2 3">
    <name type="scientific">Pelobates cultripes</name>
    <name type="common">Western spadefoot toad</name>
    <dbReference type="NCBI Taxonomy" id="61616"/>
    <lineage>
        <taxon>Eukaryota</taxon>
        <taxon>Metazoa</taxon>
        <taxon>Chordata</taxon>
        <taxon>Craniata</taxon>
        <taxon>Vertebrata</taxon>
        <taxon>Euteleostomi</taxon>
        <taxon>Amphibia</taxon>
        <taxon>Batrachia</taxon>
        <taxon>Anura</taxon>
        <taxon>Pelobatoidea</taxon>
        <taxon>Pelobatidae</taxon>
        <taxon>Pelobates</taxon>
    </lineage>
</organism>
<reference evidence="2" key="1">
    <citation type="submission" date="2022-03" db="EMBL/GenBank/DDBJ databases">
        <authorList>
            <person name="Alioto T."/>
            <person name="Alioto T."/>
            <person name="Gomez Garrido J."/>
        </authorList>
    </citation>
    <scope>NUCLEOTIDE SEQUENCE</scope>
</reference>
<accession>A0AAD1WBV7</accession>
<feature type="non-terminal residue" evidence="2">
    <location>
        <position position="82"/>
    </location>
</feature>
<feature type="non-terminal residue" evidence="2">
    <location>
        <position position="1"/>
    </location>
</feature>
<feature type="region of interest" description="Disordered" evidence="1">
    <location>
        <begin position="62"/>
        <end position="82"/>
    </location>
</feature>
<evidence type="ECO:0000256" key="1">
    <source>
        <dbReference type="SAM" id="MobiDB-lite"/>
    </source>
</evidence>
<dbReference type="EMBL" id="OW240917">
    <property type="protein sequence ID" value="CAH2303339.1"/>
    <property type="molecule type" value="Genomic_DNA"/>
</dbReference>
<evidence type="ECO:0000313" key="2">
    <source>
        <dbReference type="EMBL" id="CAH2303339.1"/>
    </source>
</evidence>
<evidence type="ECO:0000313" key="3">
    <source>
        <dbReference type="Proteomes" id="UP001295444"/>
    </source>
</evidence>
<feature type="compositionally biased region" description="Polar residues" evidence="1">
    <location>
        <begin position="19"/>
        <end position="29"/>
    </location>
</feature>
<gene>
    <name evidence="2" type="ORF">PECUL_23A025661</name>
</gene>
<dbReference type="Proteomes" id="UP001295444">
    <property type="component" value="Chromosome 06"/>
</dbReference>
<protein>
    <submittedName>
        <fullName evidence="2">Uncharacterized protein</fullName>
    </submittedName>
</protein>
<keyword evidence="3" id="KW-1185">Reference proteome</keyword>
<proteinExistence type="predicted"/>
<name>A0AAD1WBV7_PELCU</name>
<sequence length="82" mass="9062">QPRPSEEMTLSKLRAPALTQKSRGTTRPATDTYHAEPPWQLLSNTASIYSTAPLFTRITLDSNSETYKDTQGKHKPNADSGT</sequence>
<dbReference type="AlphaFoldDB" id="A0AAD1WBV7"/>
<feature type="region of interest" description="Disordered" evidence="1">
    <location>
        <begin position="1"/>
        <end position="36"/>
    </location>
</feature>